<feature type="chain" id="PRO_5037505635" evidence="3">
    <location>
        <begin position="26"/>
        <end position="369"/>
    </location>
</feature>
<dbReference type="SUPFAM" id="SSF111369">
    <property type="entry name" value="HlyD-like secretion proteins"/>
    <property type="match status" value="1"/>
</dbReference>
<reference evidence="7" key="2">
    <citation type="submission" date="2020-09" db="EMBL/GenBank/DDBJ databases">
        <authorList>
            <person name="Sun Q."/>
            <person name="Kim S."/>
        </authorList>
    </citation>
    <scope>NUCLEOTIDE SEQUENCE</scope>
    <source>
        <strain evidence="7">KCTC 23077</strain>
    </source>
</reference>
<proteinExistence type="inferred from homology"/>
<dbReference type="NCBIfam" id="TIGR01730">
    <property type="entry name" value="RND_mfp"/>
    <property type="match status" value="1"/>
</dbReference>
<evidence type="ECO:0000259" key="4">
    <source>
        <dbReference type="Pfam" id="PF25954"/>
    </source>
</evidence>
<evidence type="ECO:0000259" key="5">
    <source>
        <dbReference type="Pfam" id="PF25973"/>
    </source>
</evidence>
<dbReference type="InterPro" id="IPR058647">
    <property type="entry name" value="BSH_CzcB-like"/>
</dbReference>
<evidence type="ECO:0000256" key="1">
    <source>
        <dbReference type="ARBA" id="ARBA00009477"/>
    </source>
</evidence>
<keyword evidence="2" id="KW-0175">Coiled coil</keyword>
<evidence type="ECO:0000313" key="8">
    <source>
        <dbReference type="Proteomes" id="UP000646426"/>
    </source>
</evidence>
<dbReference type="InterPro" id="IPR006143">
    <property type="entry name" value="RND_pump_MFP"/>
</dbReference>
<feature type="signal peptide" evidence="3">
    <location>
        <begin position="1"/>
        <end position="25"/>
    </location>
</feature>
<dbReference type="Gene3D" id="2.40.30.170">
    <property type="match status" value="1"/>
</dbReference>
<feature type="domain" description="CusB-like beta-barrel" evidence="4">
    <location>
        <begin position="205"/>
        <end position="277"/>
    </location>
</feature>
<dbReference type="Gene3D" id="2.40.420.20">
    <property type="match status" value="1"/>
</dbReference>
<dbReference type="GO" id="GO:0015562">
    <property type="term" value="F:efflux transmembrane transporter activity"/>
    <property type="evidence" value="ECO:0007669"/>
    <property type="project" value="TreeGrafter"/>
</dbReference>
<comment type="caution">
    <text evidence="7">The sequence shown here is derived from an EMBL/GenBank/DDBJ whole genome shotgun (WGS) entry which is preliminary data.</text>
</comment>
<dbReference type="PANTHER" id="PTHR30469">
    <property type="entry name" value="MULTIDRUG RESISTANCE PROTEIN MDTA"/>
    <property type="match status" value="1"/>
</dbReference>
<dbReference type="EMBL" id="BMYD01000002">
    <property type="protein sequence ID" value="GHA81045.1"/>
    <property type="molecule type" value="Genomic_DNA"/>
</dbReference>
<comment type="similarity">
    <text evidence="1">Belongs to the membrane fusion protein (MFP) (TC 8.A.1) family.</text>
</comment>
<dbReference type="AlphaFoldDB" id="A0A918W8I8"/>
<dbReference type="RefSeq" id="WP_189455763.1">
    <property type="nucleotide sequence ID" value="NZ_BMYD01000002.1"/>
</dbReference>
<dbReference type="Gene3D" id="2.40.50.100">
    <property type="match status" value="1"/>
</dbReference>
<sequence length="369" mass="37706">MRRCVQGAVVALATVLLAGCGGEPAATPGARPVLVERPGSATAGGAAYAGEIRAREEAALAFRVGGKLVERKADVGDRVREGQVLASLDAGDLQAQARAAEAQLAAAQAQYDRARADRARFAALGEDQLVSRSAVDAQNAAASAARGQLGAARANVEVARNQRGYTQLRAPEDGVIAARFVEAGQVVAAGQPVYTLAADGGREVAFAVGEGAVRAIAPGTPVEVELWSQSGKRFPGRVREVAPAADPATRTFAVRASLDAPAGAVELGQSARVHVASGGDAPRISVPLAAVQRANGGTAVYVVDTKTSRLRLQPVQLGAFGDERVPVLRGLAPDAWVVAAGGHLLQPGQTVRPVDRDNRPLTAAAVAAD</sequence>
<dbReference type="Pfam" id="PF25954">
    <property type="entry name" value="Beta-barrel_RND_2"/>
    <property type="match status" value="1"/>
</dbReference>
<keyword evidence="8" id="KW-1185">Reference proteome</keyword>
<organism evidence="7 8">
    <name type="scientific">Cognatilysobacter bugurensis</name>
    <dbReference type="NCBI Taxonomy" id="543356"/>
    <lineage>
        <taxon>Bacteria</taxon>
        <taxon>Pseudomonadati</taxon>
        <taxon>Pseudomonadota</taxon>
        <taxon>Gammaproteobacteria</taxon>
        <taxon>Lysobacterales</taxon>
        <taxon>Lysobacteraceae</taxon>
        <taxon>Cognatilysobacter</taxon>
    </lineage>
</organism>
<evidence type="ECO:0000256" key="3">
    <source>
        <dbReference type="SAM" id="SignalP"/>
    </source>
</evidence>
<name>A0A918W8I8_9GAMM</name>
<dbReference type="PANTHER" id="PTHR30469:SF15">
    <property type="entry name" value="HLYD FAMILY OF SECRETION PROTEINS"/>
    <property type="match status" value="1"/>
</dbReference>
<dbReference type="Pfam" id="PF25973">
    <property type="entry name" value="BSH_CzcB"/>
    <property type="match status" value="1"/>
</dbReference>
<gene>
    <name evidence="7" type="ORF">GCM10007067_18920</name>
</gene>
<dbReference type="Proteomes" id="UP000646426">
    <property type="component" value="Unassembled WGS sequence"/>
</dbReference>
<feature type="domain" description="CzcB-like barrel-sandwich hybrid" evidence="5">
    <location>
        <begin position="58"/>
        <end position="197"/>
    </location>
</feature>
<dbReference type="GO" id="GO:1990281">
    <property type="term" value="C:efflux pump complex"/>
    <property type="evidence" value="ECO:0007669"/>
    <property type="project" value="TreeGrafter"/>
</dbReference>
<dbReference type="InterPro" id="IPR058649">
    <property type="entry name" value="CzcB_C"/>
</dbReference>
<keyword evidence="3" id="KW-0732">Signal</keyword>
<dbReference type="PROSITE" id="PS51257">
    <property type="entry name" value="PROKAR_LIPOPROTEIN"/>
    <property type="match status" value="1"/>
</dbReference>
<accession>A0A918W8I8</accession>
<evidence type="ECO:0000259" key="6">
    <source>
        <dbReference type="Pfam" id="PF25975"/>
    </source>
</evidence>
<evidence type="ECO:0000313" key="7">
    <source>
        <dbReference type="EMBL" id="GHA81045.1"/>
    </source>
</evidence>
<protein>
    <submittedName>
        <fullName evidence="7">Resistance-nodulation-cell division (RND) efflux membrane fusion protein</fullName>
    </submittedName>
</protein>
<dbReference type="InterPro" id="IPR058792">
    <property type="entry name" value="Beta-barrel_RND_2"/>
</dbReference>
<evidence type="ECO:0000256" key="2">
    <source>
        <dbReference type="SAM" id="Coils"/>
    </source>
</evidence>
<feature type="coiled-coil region" evidence="2">
    <location>
        <begin position="90"/>
        <end position="117"/>
    </location>
</feature>
<feature type="domain" description="CzcB-like C-terminal circularly permuted SH3-like" evidence="6">
    <location>
        <begin position="284"/>
        <end position="345"/>
    </location>
</feature>
<reference evidence="7" key="1">
    <citation type="journal article" date="2014" name="Int. J. Syst. Evol. Microbiol.">
        <title>Complete genome sequence of Corynebacterium casei LMG S-19264T (=DSM 44701T), isolated from a smear-ripened cheese.</title>
        <authorList>
            <consortium name="US DOE Joint Genome Institute (JGI-PGF)"/>
            <person name="Walter F."/>
            <person name="Albersmeier A."/>
            <person name="Kalinowski J."/>
            <person name="Ruckert C."/>
        </authorList>
    </citation>
    <scope>NUCLEOTIDE SEQUENCE</scope>
    <source>
        <strain evidence="7">KCTC 23077</strain>
    </source>
</reference>
<dbReference type="Pfam" id="PF25975">
    <property type="entry name" value="CzcB_C"/>
    <property type="match status" value="1"/>
</dbReference>
<dbReference type="Gene3D" id="1.10.287.470">
    <property type="entry name" value="Helix hairpin bin"/>
    <property type="match status" value="1"/>
</dbReference>